<keyword evidence="5" id="KW-1185">Reference proteome</keyword>
<dbReference type="EMBL" id="CP000115">
    <property type="protein sequence ID" value="ABA05850.1"/>
    <property type="molecule type" value="Genomic_DNA"/>
</dbReference>
<accession>Q3SPE1</accession>
<feature type="transmembrane region" description="Helical" evidence="2">
    <location>
        <begin position="82"/>
        <end position="100"/>
    </location>
</feature>
<dbReference type="STRING" id="323098.Nwi_2597"/>
<feature type="domain" description="Glycosyltransferase RgtA/B/C/D-like" evidence="3">
    <location>
        <begin position="63"/>
        <end position="220"/>
    </location>
</feature>
<name>Q3SPE1_NITWN</name>
<reference evidence="4 5" key="1">
    <citation type="journal article" date="2006" name="Appl. Environ. Microbiol.">
        <title>Genome sequence of the chemolithoautotrophic nitrite-oxidizing bacterium Nitrobacter winogradskyi Nb-255.</title>
        <authorList>
            <person name="Starkenburg S.R."/>
            <person name="Chain P.S."/>
            <person name="Sayavedra-Soto L.A."/>
            <person name="Hauser L."/>
            <person name="Land M.L."/>
            <person name="Larimer F.W."/>
            <person name="Malfatti S.A."/>
            <person name="Klotz M.G."/>
            <person name="Bottomley P.J."/>
            <person name="Arp D.J."/>
            <person name="Hickey W.J."/>
        </authorList>
    </citation>
    <scope>NUCLEOTIDE SEQUENCE [LARGE SCALE GENOMIC DNA]</scope>
    <source>
        <strain evidence="5">ATCC 25391 / DSM 10237 / CIP 104748 / NCIMB 11846 / Nb-255</strain>
    </source>
</reference>
<evidence type="ECO:0000256" key="1">
    <source>
        <dbReference type="SAM" id="MobiDB-lite"/>
    </source>
</evidence>
<feature type="region of interest" description="Disordered" evidence="1">
    <location>
        <begin position="435"/>
        <end position="454"/>
    </location>
</feature>
<evidence type="ECO:0000259" key="3">
    <source>
        <dbReference type="Pfam" id="PF13231"/>
    </source>
</evidence>
<dbReference type="AlphaFoldDB" id="Q3SPE1"/>
<evidence type="ECO:0000313" key="4">
    <source>
        <dbReference type="EMBL" id="ABA05850.1"/>
    </source>
</evidence>
<keyword evidence="2" id="KW-0472">Membrane</keyword>
<feature type="transmembrane region" description="Helical" evidence="2">
    <location>
        <begin position="242"/>
        <end position="264"/>
    </location>
</feature>
<dbReference type="HOGENOM" id="CLU_028670_0_0_5"/>
<dbReference type="eggNOG" id="COG1807">
    <property type="taxonomic scope" value="Bacteria"/>
</dbReference>
<feature type="transmembrane region" description="Helical" evidence="2">
    <location>
        <begin position="112"/>
        <end position="132"/>
    </location>
</feature>
<feature type="transmembrane region" description="Helical" evidence="2">
    <location>
        <begin position="315"/>
        <end position="338"/>
    </location>
</feature>
<evidence type="ECO:0000313" key="5">
    <source>
        <dbReference type="Proteomes" id="UP000002531"/>
    </source>
</evidence>
<dbReference type="RefSeq" id="WP_011315800.1">
    <property type="nucleotide sequence ID" value="NC_007406.1"/>
</dbReference>
<protein>
    <recommendedName>
        <fullName evidence="3">Glycosyltransferase RgtA/B/C/D-like domain-containing protein</fullName>
    </recommendedName>
</protein>
<feature type="transmembrane region" description="Helical" evidence="2">
    <location>
        <begin position="203"/>
        <end position="222"/>
    </location>
</feature>
<organism evidence="4 5">
    <name type="scientific">Nitrobacter winogradskyi (strain ATCC 25391 / DSM 10237 / CIP 104748 / NCIMB 11846 / Nb-255)</name>
    <dbReference type="NCBI Taxonomy" id="323098"/>
    <lineage>
        <taxon>Bacteria</taxon>
        <taxon>Pseudomonadati</taxon>
        <taxon>Pseudomonadota</taxon>
        <taxon>Alphaproteobacteria</taxon>
        <taxon>Hyphomicrobiales</taxon>
        <taxon>Nitrobacteraceae</taxon>
        <taxon>Nitrobacter</taxon>
    </lineage>
</organism>
<feature type="transmembrane region" description="Helical" evidence="2">
    <location>
        <begin position="350"/>
        <end position="371"/>
    </location>
</feature>
<sequence>MRFTSLVVELIRARPLLVFWIVALFQAAMWLLVPLLLYRGPPDGLATALAFGREYQVGTDLGPPLAFWLADIAYRAAGSHMFGIYLLSQFCIIVAFRVLFELARTIVGSQQAVLALLLTMTVTAFGAPSLTFGPQVLALPLWSLLLLHAWRIIGQGRNAWFALSIEAGLLLLTTPDAAGLLLALAVFALATERGRNALSSVDSLFALLVIAVLALPYLIWLVRADALGAPPWIDGLELNQLLRWGGLLLSLLLAIPGLVLLVVLNSRFVNRASEDAPVIVRPPVDPLAQIFVYVFALAPALGGSLVAALSGVDHVIGGAPIALSMSGLVIVLLSGDLIHLHRLRLLRAAWLTAVVAPALAVVAMVVGQPWFTNTEVATSLPASAIGAYFGESFERRTNRPLHAVAGDPQLAALVALGPSRPHLLLDAAPIAFSSEAESGSREENASKHKDSRRTPWITPAKFTELGGVVVWRASDTAGTPPEAIVKRFPGIVPEIPRTFDRLVNGRLPLLRIGWAIVRPKAP</sequence>
<feature type="transmembrane region" description="Helical" evidence="2">
    <location>
        <begin position="16"/>
        <end position="37"/>
    </location>
</feature>
<proteinExistence type="predicted"/>
<gene>
    <name evidence="4" type="ordered locus">Nwi_2597</name>
</gene>
<dbReference type="OrthoDB" id="7955969at2"/>
<keyword evidence="2" id="KW-1133">Transmembrane helix</keyword>
<evidence type="ECO:0000256" key="2">
    <source>
        <dbReference type="SAM" id="Phobius"/>
    </source>
</evidence>
<dbReference type="KEGG" id="nwi:Nwi_2597"/>
<dbReference type="Pfam" id="PF13231">
    <property type="entry name" value="PMT_2"/>
    <property type="match status" value="1"/>
</dbReference>
<dbReference type="InterPro" id="IPR038731">
    <property type="entry name" value="RgtA/B/C-like"/>
</dbReference>
<feature type="compositionally biased region" description="Basic and acidic residues" evidence="1">
    <location>
        <begin position="438"/>
        <end position="448"/>
    </location>
</feature>
<feature type="transmembrane region" description="Helical" evidence="2">
    <location>
        <begin position="290"/>
        <end position="309"/>
    </location>
</feature>
<keyword evidence="2" id="KW-0812">Transmembrane</keyword>
<feature type="transmembrane region" description="Helical" evidence="2">
    <location>
        <begin position="167"/>
        <end position="191"/>
    </location>
</feature>
<dbReference type="Proteomes" id="UP000002531">
    <property type="component" value="Chromosome"/>
</dbReference>